<organism evidence="1 2">
    <name type="scientific">Tannerella forsythia (strain ATCC 43037 / JCM 10827 / CCUG 21028 A / KCTC 5666 / FDC 338)</name>
    <name type="common">Bacteroides forsythus</name>
    <dbReference type="NCBI Taxonomy" id="203275"/>
    <lineage>
        <taxon>Bacteria</taxon>
        <taxon>Pseudomonadati</taxon>
        <taxon>Bacteroidota</taxon>
        <taxon>Bacteroidia</taxon>
        <taxon>Bacteroidales</taxon>
        <taxon>Tannerellaceae</taxon>
        <taxon>Tannerella</taxon>
    </lineage>
</organism>
<dbReference type="KEGG" id="tfo:BFO_2646"/>
<name>G8ULT8_TANFA</name>
<dbReference type="EMBL" id="CP003191">
    <property type="protein sequence ID" value="AEW22137.1"/>
    <property type="molecule type" value="Genomic_DNA"/>
</dbReference>
<sequence length="40" mass="4571">MLTSTSLSVQKTNDAARRYQQLSFTVVKENSEDYVMVCNL</sequence>
<proteinExistence type="predicted"/>
<dbReference type="STRING" id="203275.BFO_2646"/>
<protein>
    <submittedName>
        <fullName evidence="1">Uncharacterized protein</fullName>
    </submittedName>
</protein>
<evidence type="ECO:0000313" key="2">
    <source>
        <dbReference type="Proteomes" id="UP000005436"/>
    </source>
</evidence>
<evidence type="ECO:0000313" key="1">
    <source>
        <dbReference type="EMBL" id="AEW22137.1"/>
    </source>
</evidence>
<reference evidence="2" key="1">
    <citation type="submission" date="2011-12" db="EMBL/GenBank/DDBJ databases">
        <title>Complete sequence of Tannerella forsythia ATCC 43037.</title>
        <authorList>
            <person name="Dewhirst F."/>
            <person name="Tanner A."/>
            <person name="Izard J."/>
            <person name="Brinkac L."/>
            <person name="Durkin A.S."/>
            <person name="Hostetler J."/>
            <person name="Shetty J."/>
            <person name="Torralba M."/>
            <person name="Gill S."/>
            <person name="Nelson K."/>
        </authorList>
    </citation>
    <scope>NUCLEOTIDE SEQUENCE [LARGE SCALE GENOMIC DNA]</scope>
    <source>
        <strain evidence="2">ATCC 43037 / JCM 10827 / CCUG 33226 / KCTC 5666 / FDC 338</strain>
    </source>
</reference>
<keyword evidence="2" id="KW-1185">Reference proteome</keyword>
<accession>G8ULT8</accession>
<dbReference type="AlphaFoldDB" id="G8ULT8"/>
<dbReference type="HOGENOM" id="CLU_3297762_0_0_10"/>
<dbReference type="PATRIC" id="fig|203275.8.peg.2262"/>
<gene>
    <name evidence="1" type="ordered locus">BFO_2646</name>
</gene>
<dbReference type="Proteomes" id="UP000005436">
    <property type="component" value="Chromosome"/>
</dbReference>